<dbReference type="EMBL" id="JEMG01000001">
    <property type="protein sequence ID" value="EYC52923.1"/>
    <property type="molecule type" value="Genomic_DNA"/>
</dbReference>
<comment type="caution">
    <text evidence="1">The sequence shown here is derived from an EMBL/GenBank/DDBJ whole genome shotgun (WGS) entry which is preliminary data.</text>
</comment>
<reference evidence="1 2" key="1">
    <citation type="submission" date="2014-02" db="EMBL/GenBank/DDBJ databases">
        <title>Draft Genome of Hylemonella gracilis isolated from the Niagara River.</title>
        <authorList>
            <person name="Pawlowski D.R."/>
            <person name="Koudelka G.B."/>
        </authorList>
    </citation>
    <scope>NUCLEOTIDE SEQUENCE [LARGE SCALE GENOMIC DNA]</scope>
    <source>
        <strain evidence="1 2">Niagara R</strain>
    </source>
</reference>
<sequence>MIIGPVGSKISGHAFQDADFIYAAEIYESGRYFGSQDIRLNSLRCQSYKLLSLVFEACQNQPQMIVLPGMNGSFMVAEELLYSFQFSRQQFENTK</sequence>
<accession>A0A016XNX9</accession>
<dbReference type="AlphaFoldDB" id="A0A016XNX9"/>
<gene>
    <name evidence="1" type="ORF">AZ34_13190</name>
</gene>
<evidence type="ECO:0000313" key="2">
    <source>
        <dbReference type="Proteomes" id="UP000023268"/>
    </source>
</evidence>
<proteinExistence type="predicted"/>
<organism evidence="1 2">
    <name type="scientific">Hylemonella gracilis str. Niagara R</name>
    <dbReference type="NCBI Taxonomy" id="1458275"/>
    <lineage>
        <taxon>Bacteria</taxon>
        <taxon>Pseudomonadati</taxon>
        <taxon>Pseudomonadota</taxon>
        <taxon>Betaproteobacteria</taxon>
        <taxon>Burkholderiales</taxon>
        <taxon>Comamonadaceae</taxon>
        <taxon>Hylemonella</taxon>
    </lineage>
</organism>
<protein>
    <submittedName>
        <fullName evidence="1">Uncharacterized protein</fullName>
    </submittedName>
</protein>
<evidence type="ECO:0000313" key="1">
    <source>
        <dbReference type="EMBL" id="EYC52923.1"/>
    </source>
</evidence>
<dbReference type="Proteomes" id="UP000023268">
    <property type="component" value="Unassembled WGS sequence"/>
</dbReference>
<name>A0A016XNX9_9BURK</name>